<protein>
    <recommendedName>
        <fullName evidence="4">Cytochrome b-c1 complex subunit 10</fullName>
    </recommendedName>
</protein>
<dbReference type="Gene3D" id="1.20.5.220">
    <property type="match status" value="1"/>
</dbReference>
<gene>
    <name evidence="2" type="ORF">WN51_02212</name>
</gene>
<evidence type="ECO:0000313" key="2">
    <source>
        <dbReference type="EMBL" id="KOX70788.1"/>
    </source>
</evidence>
<evidence type="ECO:0000256" key="1">
    <source>
        <dbReference type="SAM" id="Phobius"/>
    </source>
</evidence>
<dbReference type="InterPro" id="IPR029027">
    <property type="entry name" value="Single_a-helix_sf"/>
</dbReference>
<sequence length="51" mass="5871">MRLGKRHFEIATKWIPSTAIYGVAAGLALIYFTDWKVVAKHIPFYGDKFKN</sequence>
<dbReference type="PANTHER" id="PTHR15420:SF2">
    <property type="entry name" value="CYTOCHROME B-C1 COMPLEX SUBUNIT 10"/>
    <property type="match status" value="1"/>
</dbReference>
<dbReference type="InterPro" id="IPR015089">
    <property type="entry name" value="UQCR"/>
</dbReference>
<name>A0A0N0BDQ8_9HYME</name>
<dbReference type="GO" id="GO:0006122">
    <property type="term" value="P:mitochondrial electron transport, ubiquinol to cytochrome c"/>
    <property type="evidence" value="ECO:0007669"/>
    <property type="project" value="InterPro"/>
</dbReference>
<evidence type="ECO:0000313" key="3">
    <source>
        <dbReference type="Proteomes" id="UP000053105"/>
    </source>
</evidence>
<dbReference type="OrthoDB" id="15743at2759"/>
<dbReference type="SUPFAM" id="SSF81518">
    <property type="entry name" value="Subunit XI (6.4 kDa protein) of cytochrome bc1 complex (Ubiquinol-cytochrome c reductase)"/>
    <property type="match status" value="1"/>
</dbReference>
<reference evidence="2 3" key="1">
    <citation type="submission" date="2015-07" db="EMBL/GenBank/DDBJ databases">
        <title>The genome of Melipona quadrifasciata.</title>
        <authorList>
            <person name="Pan H."/>
            <person name="Kapheim K."/>
        </authorList>
    </citation>
    <scope>NUCLEOTIDE SEQUENCE [LARGE SCALE GENOMIC DNA]</scope>
    <source>
        <strain evidence="2">0111107301</strain>
        <tissue evidence="2">Whole body</tissue>
    </source>
</reference>
<evidence type="ECO:0008006" key="4">
    <source>
        <dbReference type="Google" id="ProtNLM"/>
    </source>
</evidence>
<dbReference type="PANTHER" id="PTHR15420">
    <property type="entry name" value="UBIQUINOL-CYTOCHROME C REDUCTASE COMPLEX 6.4 KD PROTEIN"/>
    <property type="match status" value="1"/>
</dbReference>
<proteinExistence type="predicted"/>
<dbReference type="GO" id="GO:0005743">
    <property type="term" value="C:mitochondrial inner membrane"/>
    <property type="evidence" value="ECO:0007669"/>
    <property type="project" value="TreeGrafter"/>
</dbReference>
<feature type="transmembrane region" description="Helical" evidence="1">
    <location>
        <begin position="12"/>
        <end position="32"/>
    </location>
</feature>
<keyword evidence="1" id="KW-1133">Transmembrane helix</keyword>
<organism evidence="2 3">
    <name type="scientific">Melipona quadrifasciata</name>
    <dbReference type="NCBI Taxonomy" id="166423"/>
    <lineage>
        <taxon>Eukaryota</taxon>
        <taxon>Metazoa</taxon>
        <taxon>Ecdysozoa</taxon>
        <taxon>Arthropoda</taxon>
        <taxon>Hexapoda</taxon>
        <taxon>Insecta</taxon>
        <taxon>Pterygota</taxon>
        <taxon>Neoptera</taxon>
        <taxon>Endopterygota</taxon>
        <taxon>Hymenoptera</taxon>
        <taxon>Apocrita</taxon>
        <taxon>Aculeata</taxon>
        <taxon>Apoidea</taxon>
        <taxon>Anthophila</taxon>
        <taxon>Apidae</taxon>
        <taxon>Melipona</taxon>
    </lineage>
</organism>
<dbReference type="EMBL" id="KQ435851">
    <property type="protein sequence ID" value="KOX70788.1"/>
    <property type="molecule type" value="Genomic_DNA"/>
</dbReference>
<keyword evidence="1" id="KW-0812">Transmembrane</keyword>
<dbReference type="Proteomes" id="UP000053105">
    <property type="component" value="Unassembled WGS sequence"/>
</dbReference>
<keyword evidence="1" id="KW-0472">Membrane</keyword>
<dbReference type="STRING" id="166423.A0A0N0BDQ8"/>
<keyword evidence="3" id="KW-1185">Reference proteome</keyword>
<accession>A0A0N0BDQ8</accession>
<dbReference type="Pfam" id="PF08997">
    <property type="entry name" value="UCR_6-4kD"/>
    <property type="match status" value="1"/>
</dbReference>
<dbReference type="AlphaFoldDB" id="A0A0N0BDQ8"/>